<comment type="caution">
    <text evidence="6">The sequence shown here is derived from an EMBL/GenBank/DDBJ whole genome shotgun (WGS) entry which is preliminary data.</text>
</comment>
<feature type="region of interest" description="Disordered" evidence="3">
    <location>
        <begin position="113"/>
        <end position="165"/>
    </location>
</feature>
<evidence type="ECO:0000259" key="4">
    <source>
        <dbReference type="Pfam" id="PF14916"/>
    </source>
</evidence>
<evidence type="ECO:0000256" key="2">
    <source>
        <dbReference type="SAM" id="Coils"/>
    </source>
</evidence>
<protein>
    <recommendedName>
        <fullName evidence="8">Coiled-coil domain containing 74A</fullName>
    </recommendedName>
</protein>
<feature type="region of interest" description="Disordered" evidence="3">
    <location>
        <begin position="285"/>
        <end position="305"/>
    </location>
</feature>
<organism evidence="6 7">
    <name type="scientific">Alosa alosa</name>
    <name type="common">allis shad</name>
    <dbReference type="NCBI Taxonomy" id="278164"/>
    <lineage>
        <taxon>Eukaryota</taxon>
        <taxon>Metazoa</taxon>
        <taxon>Chordata</taxon>
        <taxon>Craniata</taxon>
        <taxon>Vertebrata</taxon>
        <taxon>Euteleostomi</taxon>
        <taxon>Actinopterygii</taxon>
        <taxon>Neopterygii</taxon>
        <taxon>Teleostei</taxon>
        <taxon>Clupei</taxon>
        <taxon>Clupeiformes</taxon>
        <taxon>Clupeoidei</taxon>
        <taxon>Clupeidae</taxon>
        <taxon>Alosa</taxon>
    </lineage>
</organism>
<evidence type="ECO:0000313" key="6">
    <source>
        <dbReference type="EMBL" id="KAG5281476.1"/>
    </source>
</evidence>
<reference evidence="6" key="1">
    <citation type="submission" date="2020-10" db="EMBL/GenBank/DDBJ databases">
        <title>Chromosome-scale genome assembly of the Allis shad, Alosa alosa.</title>
        <authorList>
            <person name="Margot Z."/>
            <person name="Christophe K."/>
            <person name="Cabau C."/>
            <person name="Louis A."/>
            <person name="Berthelot C."/>
            <person name="Parey E."/>
            <person name="Roest Crollius H."/>
            <person name="Montfort J."/>
            <person name="Robinson-Rechavi M."/>
            <person name="Bucao C."/>
            <person name="Bouchez O."/>
            <person name="Gislard M."/>
            <person name="Lluch J."/>
            <person name="Milhes M."/>
            <person name="Lampietro C."/>
            <person name="Lopez Roques C."/>
            <person name="Donnadieu C."/>
            <person name="Braasch I."/>
            <person name="Desvignes T."/>
            <person name="Postlethwait J."/>
            <person name="Bobe J."/>
            <person name="Guiguen Y."/>
        </authorList>
    </citation>
    <scope>NUCLEOTIDE SEQUENCE</scope>
    <source>
        <strain evidence="6">M-15738</strain>
        <tissue evidence="6">Blood</tissue>
    </source>
</reference>
<dbReference type="InterPro" id="IPR039496">
    <property type="entry name" value="CCDC92/74_N"/>
</dbReference>
<feature type="domain" description="Coiled coil protein 74 C-terminal" evidence="5">
    <location>
        <begin position="179"/>
        <end position="300"/>
    </location>
</feature>
<dbReference type="Proteomes" id="UP000823561">
    <property type="component" value="Chromosome 5"/>
</dbReference>
<evidence type="ECO:0000256" key="3">
    <source>
        <dbReference type="SAM" id="MobiDB-lite"/>
    </source>
</evidence>
<dbReference type="Pfam" id="PF14917">
    <property type="entry name" value="CCDC74_C"/>
    <property type="match status" value="1"/>
</dbReference>
<evidence type="ECO:0008006" key="8">
    <source>
        <dbReference type="Google" id="ProtNLM"/>
    </source>
</evidence>
<evidence type="ECO:0000313" key="7">
    <source>
        <dbReference type="Proteomes" id="UP000823561"/>
    </source>
</evidence>
<name>A0AAV6H637_9TELE</name>
<sequence length="305" mass="33873">MSTSNLPPLRNLPNWSRVGTLDKTRSLRLFHRDRTPNAPLPDSPVTVKAPAFPSAPSMDSDVSRIALLEKDVSFLQQQHRETLGKLHQEIDSLKRENKELQYKLIMESHHLPKQESLHSASYARQASSGSEHDSSQCPDVPSAFYRSHGSDSASTSAADPDAGIGPVVSLQPLRVQSGPSELPHAPSLPECEHVIQQLCHANQLQAQELLQLRAILKDMVQSRRRVSAEGVSQTKAYLSDCPREGSERFPKIAQKPAAKRPAQVQTSVGERLVLPSIRPSCNNLTERERRAQDIHKTRVRKAVHS</sequence>
<keyword evidence="7" id="KW-1185">Reference proteome</keyword>
<gene>
    <name evidence="6" type="ORF">AALO_G00072670</name>
</gene>
<keyword evidence="1 2" id="KW-0175">Coiled coil</keyword>
<feature type="region of interest" description="Disordered" evidence="3">
    <location>
        <begin position="33"/>
        <end position="58"/>
    </location>
</feature>
<evidence type="ECO:0000256" key="1">
    <source>
        <dbReference type="ARBA" id="ARBA00023054"/>
    </source>
</evidence>
<dbReference type="InterPro" id="IPR029422">
    <property type="entry name" value="CCDC74_C"/>
</dbReference>
<feature type="domain" description="CCDC92/74 N-terminal" evidence="4">
    <location>
        <begin position="64"/>
        <end position="115"/>
    </location>
</feature>
<feature type="compositionally biased region" description="Low complexity" evidence="3">
    <location>
        <begin position="150"/>
        <end position="162"/>
    </location>
</feature>
<dbReference type="InterPro" id="IPR040370">
    <property type="entry name" value="CCDC74A/CCDC74B/CCDC92"/>
</dbReference>
<feature type="compositionally biased region" description="Polar residues" evidence="3">
    <location>
        <begin position="117"/>
        <end position="129"/>
    </location>
</feature>
<dbReference type="PANTHER" id="PTHR14882">
    <property type="entry name" value="COILED-COIL DOMAIN-CONTAINING 74A"/>
    <property type="match status" value="1"/>
</dbReference>
<dbReference type="Pfam" id="PF14916">
    <property type="entry name" value="CCDC92"/>
    <property type="match status" value="1"/>
</dbReference>
<feature type="coiled-coil region" evidence="2">
    <location>
        <begin position="76"/>
        <end position="103"/>
    </location>
</feature>
<evidence type="ECO:0000259" key="5">
    <source>
        <dbReference type="Pfam" id="PF14917"/>
    </source>
</evidence>
<accession>A0AAV6H637</accession>
<dbReference type="AlphaFoldDB" id="A0AAV6H637"/>
<dbReference type="EMBL" id="JADWDJ010000005">
    <property type="protein sequence ID" value="KAG5281476.1"/>
    <property type="molecule type" value="Genomic_DNA"/>
</dbReference>
<proteinExistence type="predicted"/>
<dbReference type="PANTHER" id="PTHR14882:SF5">
    <property type="entry name" value="COILED-COIL DOMAIN CONTAINING 74A"/>
    <property type="match status" value="1"/>
</dbReference>
<feature type="compositionally biased region" description="Basic and acidic residues" evidence="3">
    <location>
        <begin position="285"/>
        <end position="296"/>
    </location>
</feature>